<dbReference type="GO" id="GO:0016491">
    <property type="term" value="F:oxidoreductase activity"/>
    <property type="evidence" value="ECO:0007669"/>
    <property type="project" value="UniProtKB-KW"/>
</dbReference>
<reference evidence="5" key="1">
    <citation type="submission" date="2025-08" db="UniProtKB">
        <authorList>
            <consortium name="RefSeq"/>
        </authorList>
    </citation>
    <scope>IDENTIFICATION</scope>
    <source>
        <strain evidence="5">15112-1751.03</strain>
        <tissue evidence="5">Whole Adult</tissue>
    </source>
</reference>
<dbReference type="RefSeq" id="XP_034115284.2">
    <property type="nucleotide sequence ID" value="XM_034259393.2"/>
</dbReference>
<protein>
    <submittedName>
        <fullName evidence="5">D-beta-hydroxybutyrate dehydrogenase, mitochondrial</fullName>
    </submittedName>
</protein>
<dbReference type="PRINTS" id="PR00081">
    <property type="entry name" value="GDHRDH"/>
</dbReference>
<dbReference type="PANTHER" id="PTHR43313:SF36">
    <property type="entry name" value="D-BETA-HYDROXYBUTYRATE DEHYDROGENASE, MITOCHONDRIAL"/>
    <property type="match status" value="1"/>
</dbReference>
<feature type="chain" id="PRO_5039305228" evidence="3">
    <location>
        <begin position="22"/>
        <end position="357"/>
    </location>
</feature>
<dbReference type="PRINTS" id="PR00080">
    <property type="entry name" value="SDRFAMILY"/>
</dbReference>
<dbReference type="AlphaFoldDB" id="A0A6P8XQD1"/>
<comment type="similarity">
    <text evidence="2">Belongs to the short-chain dehydrogenases/reductases (SDR) family.</text>
</comment>
<dbReference type="GeneID" id="117575257"/>
<keyword evidence="3" id="KW-0732">Signal</keyword>
<keyword evidence="4" id="KW-1185">Reference proteome</keyword>
<proteinExistence type="inferred from homology"/>
<dbReference type="Proteomes" id="UP000515160">
    <property type="component" value="Chromosome 2R"/>
</dbReference>
<dbReference type="OrthoDB" id="294295at2759"/>
<dbReference type="PROSITE" id="PS00061">
    <property type="entry name" value="ADH_SHORT"/>
    <property type="match status" value="1"/>
</dbReference>
<feature type="signal peptide" evidence="3">
    <location>
        <begin position="1"/>
        <end position="21"/>
    </location>
</feature>
<dbReference type="PANTHER" id="PTHR43313">
    <property type="entry name" value="SHORT-CHAIN DEHYDROGENASE/REDUCTASE FAMILY 9C"/>
    <property type="match status" value="1"/>
</dbReference>
<dbReference type="Gene3D" id="3.40.50.720">
    <property type="entry name" value="NAD(P)-binding Rossmann-like Domain"/>
    <property type="match status" value="1"/>
</dbReference>
<evidence type="ECO:0000313" key="5">
    <source>
        <dbReference type="RefSeq" id="XP_034115284.2"/>
    </source>
</evidence>
<dbReference type="GO" id="GO:0008202">
    <property type="term" value="P:steroid metabolic process"/>
    <property type="evidence" value="ECO:0007669"/>
    <property type="project" value="TreeGrafter"/>
</dbReference>
<evidence type="ECO:0000256" key="1">
    <source>
        <dbReference type="ARBA" id="ARBA00023002"/>
    </source>
</evidence>
<dbReference type="InterPro" id="IPR020904">
    <property type="entry name" value="Sc_DH/Rdtase_CS"/>
</dbReference>
<evidence type="ECO:0000256" key="3">
    <source>
        <dbReference type="SAM" id="SignalP"/>
    </source>
</evidence>
<dbReference type="CTD" id="43512"/>
<dbReference type="Pfam" id="PF00106">
    <property type="entry name" value="adh_short"/>
    <property type="match status" value="1"/>
</dbReference>
<organism evidence="4 5">
    <name type="scientific">Drosophila albomicans</name>
    <name type="common">Fruit fly</name>
    <dbReference type="NCBI Taxonomy" id="7291"/>
    <lineage>
        <taxon>Eukaryota</taxon>
        <taxon>Metazoa</taxon>
        <taxon>Ecdysozoa</taxon>
        <taxon>Arthropoda</taxon>
        <taxon>Hexapoda</taxon>
        <taxon>Insecta</taxon>
        <taxon>Pterygota</taxon>
        <taxon>Neoptera</taxon>
        <taxon>Endopterygota</taxon>
        <taxon>Diptera</taxon>
        <taxon>Brachycera</taxon>
        <taxon>Muscomorpha</taxon>
        <taxon>Ephydroidea</taxon>
        <taxon>Drosophilidae</taxon>
        <taxon>Drosophila</taxon>
    </lineage>
</organism>
<accession>A0A6P8XQD1</accession>
<dbReference type="InterPro" id="IPR002347">
    <property type="entry name" value="SDR_fam"/>
</dbReference>
<evidence type="ECO:0000256" key="2">
    <source>
        <dbReference type="RuleBase" id="RU000363"/>
    </source>
</evidence>
<gene>
    <name evidence="5" type="primary">LOC117575257</name>
</gene>
<sequence length="357" mass="40921">MISFWVCILFVLFGGPRFSRSRTSDMASCRQLWRALKRTLGLGRSQLSVGERQVVLVTGCDSGLGHSLAVYCHQALNMTVISCCHNLQSQGAQLLQQLNTENGARQQRMLTWQLDLLQPESIEQLQARLQQLLHNSDYQLMALVNNAGVMCFGEFEWQLPSQIELQINCNLLGTMRLTRQLLPLLRQHRGRIINVTSHCGLHALPALSPYAASKAALRGWTDALRIELQQYGMEVVNFIPGSFVMDSNIAARQQQHAQQMLEAFSEEQLSYYGTYFTKFNEYLSMLSGFKAPNKLRDNELLSKFKDALTNTQPAAIYIHEPWRYRIYRWLFSICPTPLTDWLVVRFCAMPTYESTRR</sequence>
<keyword evidence="1" id="KW-0560">Oxidoreductase</keyword>
<name>A0A6P8XQD1_DROAB</name>
<dbReference type="SUPFAM" id="SSF51735">
    <property type="entry name" value="NAD(P)-binding Rossmann-fold domains"/>
    <property type="match status" value="1"/>
</dbReference>
<evidence type="ECO:0000313" key="4">
    <source>
        <dbReference type="Proteomes" id="UP000515160"/>
    </source>
</evidence>
<dbReference type="InterPro" id="IPR036291">
    <property type="entry name" value="NAD(P)-bd_dom_sf"/>
</dbReference>